<accession>A0A2D3I5V2</accession>
<dbReference type="Proteomes" id="UP000267516">
    <property type="component" value="Segment"/>
</dbReference>
<protein>
    <submittedName>
        <fullName evidence="1">ORF88</fullName>
    </submittedName>
</protein>
<proteinExistence type="predicted"/>
<dbReference type="EMBL" id="MF768985">
    <property type="protein sequence ID" value="ATU83753.1"/>
    <property type="molecule type" value="Genomic_DNA"/>
</dbReference>
<evidence type="ECO:0000313" key="1">
    <source>
        <dbReference type="EMBL" id="ATU83753.1"/>
    </source>
</evidence>
<organism evidence="1">
    <name type="scientific">White spot syndrome virus</name>
    <dbReference type="NCBI Taxonomy" id="342409"/>
    <lineage>
        <taxon>Viruses</taxon>
        <taxon>Viruses incertae sedis</taxon>
        <taxon>Naldaviricetes</taxon>
        <taxon>Nimaviridae</taxon>
        <taxon>Whispovirus</taxon>
    </lineage>
</organism>
<name>A0A2D3I5V2_9VIRU</name>
<reference evidence="1" key="1">
    <citation type="journal article" date="2018" name="Aquaculture">
        <title>Complete genome sequence of a white spot syndrome virus associated with a disease incursion in Australia.</title>
        <authorList>
            <person name="Oakey J."/>
            <person name="Smith C.S."/>
        </authorList>
    </citation>
    <scope>NUCLEOTIDE SEQUENCE [LARGE SCALE GENOMIC DNA]</scope>
    <source>
        <strain evidence="1">WSSV-AU</strain>
    </source>
</reference>
<sequence>MAIHKGVLIIVVMMVHFEGESTSFFNQRCLSNVAQVHPRSPFIPTSYSSFRSSVMALILLVIPRSTKNLISPSDLFKTFHDSIGSRV</sequence>